<dbReference type="InterPro" id="IPR008532">
    <property type="entry name" value="NFACT_RNA-bd"/>
</dbReference>
<gene>
    <name evidence="4" type="ORF">F2Q68_00022925</name>
</gene>
<dbReference type="Proteomes" id="UP000712281">
    <property type="component" value="Unassembled WGS sequence"/>
</dbReference>
<dbReference type="EMBL" id="QGKW02002228">
    <property type="protein sequence ID" value="KAF2537135.1"/>
    <property type="molecule type" value="Genomic_DNA"/>
</dbReference>
<dbReference type="PANTHER" id="PTHR13049:SF2">
    <property type="entry name" value="COILED-COIL DOMAIN-CONTAINING PROTEIN 25"/>
    <property type="match status" value="1"/>
</dbReference>
<protein>
    <recommendedName>
        <fullName evidence="3">NFACT RNA-binding domain-containing protein</fullName>
    </recommendedName>
</protein>
<sequence length="247" mass="28460">MVFYFKARPDAGDYTIFMGLDKFENEELIKYGFPEDVWFHVDKMSSAHVYLRLHKGQGFDDISEGVLEDCAQLVKANSIQGNKVNNVDVVYTPWSNLKKTASMDVGQVGFHNSKMVRTIRVEKRVNDIINRLNKTKVEKTPDLRGKSSICGLFLNGAFSACVTLKYIKLYGLFHNEAEREAVNAAERAERKQHLREKKKREDIERLEKERQADMRSYKGLMVTDKMTSNKDIASSNKSLQELEDDFM</sequence>
<dbReference type="Pfam" id="PF05670">
    <property type="entry name" value="NFACT-R_1"/>
    <property type="match status" value="1"/>
</dbReference>
<name>A0A8S9FT36_BRACR</name>
<evidence type="ECO:0000256" key="1">
    <source>
        <dbReference type="ARBA" id="ARBA00008998"/>
    </source>
</evidence>
<dbReference type="PANTHER" id="PTHR13049">
    <property type="entry name" value="DUF814-RELATED"/>
    <property type="match status" value="1"/>
</dbReference>
<dbReference type="InterPro" id="IPR039730">
    <property type="entry name" value="Jlp2/Ccd25"/>
</dbReference>
<proteinExistence type="inferred from homology"/>
<evidence type="ECO:0000256" key="2">
    <source>
        <dbReference type="SAM" id="MobiDB-lite"/>
    </source>
</evidence>
<comment type="similarity">
    <text evidence="1">Belongs to the CCDC25 family.</text>
</comment>
<dbReference type="AlphaFoldDB" id="A0A8S9FT36"/>
<evidence type="ECO:0000313" key="4">
    <source>
        <dbReference type="EMBL" id="KAF2537135.1"/>
    </source>
</evidence>
<organism evidence="4 5">
    <name type="scientific">Brassica cretica</name>
    <name type="common">Mustard</name>
    <dbReference type="NCBI Taxonomy" id="69181"/>
    <lineage>
        <taxon>Eukaryota</taxon>
        <taxon>Viridiplantae</taxon>
        <taxon>Streptophyta</taxon>
        <taxon>Embryophyta</taxon>
        <taxon>Tracheophyta</taxon>
        <taxon>Spermatophyta</taxon>
        <taxon>Magnoliopsida</taxon>
        <taxon>eudicotyledons</taxon>
        <taxon>Gunneridae</taxon>
        <taxon>Pentapetalae</taxon>
        <taxon>rosids</taxon>
        <taxon>malvids</taxon>
        <taxon>Brassicales</taxon>
        <taxon>Brassicaceae</taxon>
        <taxon>Brassiceae</taxon>
        <taxon>Brassica</taxon>
    </lineage>
</organism>
<reference evidence="4" key="1">
    <citation type="submission" date="2019-12" db="EMBL/GenBank/DDBJ databases">
        <title>Genome sequencing and annotation of Brassica cretica.</title>
        <authorList>
            <person name="Studholme D.J."/>
            <person name="Sarris P.F."/>
        </authorList>
    </citation>
    <scope>NUCLEOTIDE SEQUENCE</scope>
    <source>
        <strain evidence="4">PFS-001/15</strain>
        <tissue evidence="4">Leaf</tissue>
    </source>
</reference>
<comment type="caution">
    <text evidence="4">The sequence shown here is derived from an EMBL/GenBank/DDBJ whole genome shotgun (WGS) entry which is preliminary data.</text>
</comment>
<evidence type="ECO:0000259" key="3">
    <source>
        <dbReference type="Pfam" id="PF05670"/>
    </source>
</evidence>
<feature type="region of interest" description="Disordered" evidence="2">
    <location>
        <begin position="191"/>
        <end position="210"/>
    </location>
</feature>
<feature type="region of interest" description="Disordered" evidence="2">
    <location>
        <begin position="228"/>
        <end position="247"/>
    </location>
</feature>
<feature type="compositionally biased region" description="Basic and acidic residues" evidence="2">
    <location>
        <begin position="199"/>
        <end position="210"/>
    </location>
</feature>
<evidence type="ECO:0000313" key="5">
    <source>
        <dbReference type="Proteomes" id="UP000712281"/>
    </source>
</evidence>
<accession>A0A8S9FT36</accession>
<feature type="domain" description="NFACT RNA-binding" evidence="3">
    <location>
        <begin position="1"/>
        <end position="112"/>
    </location>
</feature>
<feature type="compositionally biased region" description="Polar residues" evidence="2">
    <location>
        <begin position="228"/>
        <end position="239"/>
    </location>
</feature>